<proteinExistence type="predicted"/>
<gene>
    <name evidence="4" type="ORF">HAX54_016952</name>
</gene>
<reference evidence="4 5" key="1">
    <citation type="journal article" date="2021" name="BMC Genomics">
        <title>Datura genome reveals duplications of psychoactive alkaloid biosynthetic genes and high mutation rate following tissue culture.</title>
        <authorList>
            <person name="Rajewski A."/>
            <person name="Carter-House D."/>
            <person name="Stajich J."/>
            <person name="Litt A."/>
        </authorList>
    </citation>
    <scope>NUCLEOTIDE SEQUENCE [LARGE SCALE GENOMIC DNA]</scope>
    <source>
        <strain evidence="4">AR-01</strain>
    </source>
</reference>
<accession>A0ABS8Y372</accession>
<dbReference type="PANTHER" id="PTHR43281">
    <property type="entry name" value="FARNESYL DIPHOSPHATE SYNTHASE"/>
    <property type="match status" value="1"/>
</dbReference>
<keyword evidence="3" id="KW-0460">Magnesium</keyword>
<dbReference type="Proteomes" id="UP000823775">
    <property type="component" value="Unassembled WGS sequence"/>
</dbReference>
<dbReference type="SUPFAM" id="SSF48576">
    <property type="entry name" value="Terpenoid synthases"/>
    <property type="match status" value="1"/>
</dbReference>
<keyword evidence="2" id="KW-0479">Metal-binding</keyword>
<dbReference type="InterPro" id="IPR008949">
    <property type="entry name" value="Isoprenoid_synthase_dom_sf"/>
</dbReference>
<dbReference type="Gene3D" id="1.10.600.10">
    <property type="entry name" value="Farnesyl Diphosphate Synthase"/>
    <property type="match status" value="1"/>
</dbReference>
<comment type="caution">
    <text evidence="4">The sequence shown here is derived from an EMBL/GenBank/DDBJ whole genome shotgun (WGS) entry which is preliminary data.</text>
</comment>
<evidence type="ECO:0000313" key="5">
    <source>
        <dbReference type="Proteomes" id="UP000823775"/>
    </source>
</evidence>
<dbReference type="EMBL" id="JACEIK010021017">
    <property type="protein sequence ID" value="MCE5166288.1"/>
    <property type="molecule type" value="Genomic_DNA"/>
</dbReference>
<keyword evidence="5" id="KW-1185">Reference proteome</keyword>
<dbReference type="CDD" id="cd00385">
    <property type="entry name" value="Isoprenoid_Biosyn_C1"/>
    <property type="match status" value="1"/>
</dbReference>
<protein>
    <submittedName>
        <fullName evidence="4">Uncharacterized protein</fullName>
    </submittedName>
</protein>
<evidence type="ECO:0000256" key="1">
    <source>
        <dbReference type="ARBA" id="ARBA00001946"/>
    </source>
</evidence>
<evidence type="ECO:0000313" key="4">
    <source>
        <dbReference type="EMBL" id="MCE5166288.1"/>
    </source>
</evidence>
<organism evidence="4 5">
    <name type="scientific">Datura stramonium</name>
    <name type="common">Jimsonweed</name>
    <name type="synonym">Common thornapple</name>
    <dbReference type="NCBI Taxonomy" id="4076"/>
    <lineage>
        <taxon>Eukaryota</taxon>
        <taxon>Viridiplantae</taxon>
        <taxon>Streptophyta</taxon>
        <taxon>Embryophyta</taxon>
        <taxon>Tracheophyta</taxon>
        <taxon>Spermatophyta</taxon>
        <taxon>Magnoliopsida</taxon>
        <taxon>eudicotyledons</taxon>
        <taxon>Gunneridae</taxon>
        <taxon>Pentapetalae</taxon>
        <taxon>asterids</taxon>
        <taxon>lamiids</taxon>
        <taxon>Solanales</taxon>
        <taxon>Solanaceae</taxon>
        <taxon>Solanoideae</taxon>
        <taxon>Datureae</taxon>
        <taxon>Datura</taxon>
    </lineage>
</organism>
<name>A0ABS8Y372_DATST</name>
<sequence length="340" mass="37734">MARVFSYLNGSTSLSTPLMCSSSSSFYRPMAVKMGQNQSYWASIETDIEAHLKKFISIRPPESVFEPMHYLTFATPKSTAPALCIAVCELLGGDRAQAMAAASAIHLMHVVSYTYQHMQTAMKPEPGPAIRLEFGPNADGIAPSKPLGPARKNSNKNLSLIEPELEKGIEHKFGPNIELQMRDAITSFAIELLTKALSPARNNTDKIMRVIVEVTRSFGSRGLLEGHYREIEWSRSGNQDEEVLEYMCKKKEGEIYACGAACGAILGDGSDEEVENLRNYGLYVGIIQGITKGVGRNYNKKRMEKRVEELRVLAMKELNTNFKGKKLMRQIASLVEESLS</sequence>
<evidence type="ECO:0000256" key="2">
    <source>
        <dbReference type="ARBA" id="ARBA00022723"/>
    </source>
</evidence>
<comment type="cofactor">
    <cofactor evidence="1">
        <name>Mg(2+)</name>
        <dbReference type="ChEBI" id="CHEBI:18420"/>
    </cofactor>
</comment>
<dbReference type="PANTHER" id="PTHR43281:SF6">
    <property type="entry name" value="HETERODIMERIC GERANYLGERANYL PYROPHOSPHATE SYNTHASE SMALL SUBUNIT, CHLOROPLASTIC-LIKE"/>
    <property type="match status" value="1"/>
</dbReference>
<evidence type="ECO:0000256" key="3">
    <source>
        <dbReference type="ARBA" id="ARBA00022842"/>
    </source>
</evidence>